<evidence type="ECO:0000313" key="2">
    <source>
        <dbReference type="Proteomes" id="UP001172778"/>
    </source>
</evidence>
<gene>
    <name evidence="1" type="ORF">PZA18_19540</name>
</gene>
<dbReference type="EMBL" id="JARRAF010000034">
    <property type="protein sequence ID" value="MDK2126241.1"/>
    <property type="molecule type" value="Genomic_DNA"/>
</dbReference>
<comment type="caution">
    <text evidence="1">The sequence shown here is derived from an EMBL/GenBank/DDBJ whole genome shotgun (WGS) entry which is preliminary data.</text>
</comment>
<evidence type="ECO:0000313" key="1">
    <source>
        <dbReference type="EMBL" id="MDK2126241.1"/>
    </source>
</evidence>
<accession>A0ABT7E1Q1</accession>
<organism evidence="1 2">
    <name type="scientific">Parachitinimonas caeni</name>
    <dbReference type="NCBI Taxonomy" id="3031301"/>
    <lineage>
        <taxon>Bacteria</taxon>
        <taxon>Pseudomonadati</taxon>
        <taxon>Pseudomonadota</taxon>
        <taxon>Betaproteobacteria</taxon>
        <taxon>Neisseriales</taxon>
        <taxon>Chitinibacteraceae</taxon>
        <taxon>Parachitinimonas</taxon>
    </lineage>
</organism>
<keyword evidence="2" id="KW-1185">Reference proteome</keyword>
<name>A0ABT7E1Q1_9NEIS</name>
<dbReference type="RefSeq" id="WP_284102561.1">
    <property type="nucleotide sequence ID" value="NZ_JARRAF010000034.1"/>
</dbReference>
<dbReference type="Proteomes" id="UP001172778">
    <property type="component" value="Unassembled WGS sequence"/>
</dbReference>
<reference evidence="1" key="1">
    <citation type="submission" date="2023-03" db="EMBL/GenBank/DDBJ databases">
        <title>Chitinimonas shenzhenensis gen. nov., sp. nov., a novel member of family Burkholderiaceae isolated from activated sludge collected in Shen Zhen, China.</title>
        <authorList>
            <person name="Wang X."/>
        </authorList>
    </citation>
    <scope>NUCLEOTIDE SEQUENCE</scope>
    <source>
        <strain evidence="1">DQS-5</strain>
    </source>
</reference>
<protein>
    <submittedName>
        <fullName evidence="1">Uncharacterized protein</fullName>
    </submittedName>
</protein>
<sequence length="85" mass="9358">MTDRMDGANTDDNKVVTEQVKKIDSALFGDEPSDAEKAAGLALLNELIDQPYEYATDYVSVRAPKARFGPFNADNGYRNVCGRLN</sequence>
<proteinExistence type="predicted"/>